<evidence type="ECO:0000256" key="1">
    <source>
        <dbReference type="SAM" id="Coils"/>
    </source>
</evidence>
<dbReference type="EMBL" id="MOOE01000044">
    <property type="protein sequence ID" value="KAK1503115.1"/>
    <property type="molecule type" value="Genomic_DNA"/>
</dbReference>
<proteinExistence type="predicted"/>
<evidence type="ECO:0000313" key="2">
    <source>
        <dbReference type="EMBL" id="KAK1503115.1"/>
    </source>
</evidence>
<comment type="caution">
    <text evidence="2">The sequence shown here is derived from an EMBL/GenBank/DDBJ whole genome shotgun (WGS) entry which is preliminary data.</text>
</comment>
<dbReference type="Proteomes" id="UP001240678">
    <property type="component" value="Unassembled WGS sequence"/>
</dbReference>
<gene>
    <name evidence="2" type="ORF">CCOS01_17098</name>
</gene>
<name>A0AAI9YEH7_9PEZI</name>
<sequence length="201" mass="22648">MPPKASNIERQAWNSKCRGLLAKHIFDERLGVVVEDSKVRLKTTEDDLYAWDCRPFIAPLFEKNLSTHSVGGYKKICAGIGTLFWAIPAVVDDAEDESQVLEAENQCLRTQVQEILGERDQLRCSLQEMEDSARREKQAEADTAVKLEAANVECEVLRNQLQQTKKQLELLEAMVSRHRSAFAQILDVTEGIVNKSPAFTS</sequence>
<organism evidence="2 3">
    <name type="scientific">Colletotrichum costaricense</name>
    <dbReference type="NCBI Taxonomy" id="1209916"/>
    <lineage>
        <taxon>Eukaryota</taxon>
        <taxon>Fungi</taxon>
        <taxon>Dikarya</taxon>
        <taxon>Ascomycota</taxon>
        <taxon>Pezizomycotina</taxon>
        <taxon>Sordariomycetes</taxon>
        <taxon>Hypocreomycetidae</taxon>
        <taxon>Glomerellales</taxon>
        <taxon>Glomerellaceae</taxon>
        <taxon>Colletotrichum</taxon>
        <taxon>Colletotrichum acutatum species complex</taxon>
    </lineage>
</organism>
<dbReference type="RefSeq" id="XP_060304211.1">
    <property type="nucleotide sequence ID" value="XM_060465232.1"/>
</dbReference>
<keyword evidence="3" id="KW-1185">Reference proteome</keyword>
<keyword evidence="1" id="KW-0175">Coiled coil</keyword>
<evidence type="ECO:0000313" key="3">
    <source>
        <dbReference type="Proteomes" id="UP001240678"/>
    </source>
</evidence>
<accession>A0AAI9YEH7</accession>
<reference evidence="2 3" key="1">
    <citation type="submission" date="2016-10" db="EMBL/GenBank/DDBJ databases">
        <title>The genome sequence of Colletotrichum fioriniae PJ7.</title>
        <authorList>
            <person name="Baroncelli R."/>
        </authorList>
    </citation>
    <scope>NUCLEOTIDE SEQUENCE [LARGE SCALE GENOMIC DNA]</scope>
    <source>
        <strain evidence="2 3">IMI 309622</strain>
    </source>
</reference>
<dbReference type="AlphaFoldDB" id="A0AAI9YEH7"/>
<protein>
    <submittedName>
        <fullName evidence="2">Uncharacterized protein</fullName>
    </submittedName>
</protein>
<dbReference type="GeneID" id="85348779"/>
<feature type="coiled-coil region" evidence="1">
    <location>
        <begin position="91"/>
        <end position="181"/>
    </location>
</feature>